<proteinExistence type="predicted"/>
<dbReference type="EMBL" id="AAHTYN010000028">
    <property type="protein sequence ID" value="ECA3153871.1"/>
    <property type="molecule type" value="Genomic_DNA"/>
</dbReference>
<accession>A0A5X5Z4L5</accession>
<gene>
    <name evidence="2" type="ORF">EJW65_17365</name>
</gene>
<evidence type="ECO:0000313" key="2">
    <source>
        <dbReference type="EMBL" id="ECA3153871.1"/>
    </source>
</evidence>
<reference evidence="2" key="1">
    <citation type="submission" date="2018-12" db="EMBL/GenBank/DDBJ databases">
        <authorList>
            <consortium name="NARMS: The National Antimicrobial Resistance Monitoring System"/>
        </authorList>
    </citation>
    <scope>NUCLEOTIDE SEQUENCE</scope>
    <source>
        <strain evidence="2">FSIS11816337</strain>
    </source>
</reference>
<feature type="region of interest" description="Disordered" evidence="1">
    <location>
        <begin position="1"/>
        <end position="26"/>
    </location>
</feature>
<dbReference type="InterPro" id="IPR018880">
    <property type="entry name" value="Phage_P4_Ash"/>
</dbReference>
<evidence type="ECO:0008006" key="3">
    <source>
        <dbReference type="Google" id="ProtNLM"/>
    </source>
</evidence>
<dbReference type="Pfam" id="PF10554">
    <property type="entry name" value="Phage_ASH"/>
    <property type="match status" value="1"/>
</dbReference>
<name>A0A5X5Z4L5_SALDE</name>
<dbReference type="AlphaFoldDB" id="A0A5X5Z4L5"/>
<comment type="caution">
    <text evidence="2">The sequence shown here is derived from an EMBL/GenBank/DDBJ whole genome shotgun (WGS) entry which is preliminary data.</text>
</comment>
<feature type="compositionally biased region" description="Polar residues" evidence="1">
    <location>
        <begin position="1"/>
        <end position="17"/>
    </location>
</feature>
<protein>
    <recommendedName>
        <fullName evidence="3">Ash family protein</fullName>
    </recommendedName>
</protein>
<organism evidence="2">
    <name type="scientific">Salmonella derby</name>
    <dbReference type="NCBI Taxonomy" id="28144"/>
    <lineage>
        <taxon>Bacteria</taxon>
        <taxon>Pseudomonadati</taxon>
        <taxon>Pseudomonadota</taxon>
        <taxon>Gammaproteobacteria</taxon>
        <taxon>Enterobacterales</taxon>
        <taxon>Enterobacteriaceae</taxon>
        <taxon>Salmonella</taxon>
    </lineage>
</organism>
<sequence>MPFSQKNRLPCRNQSGYISAAPHKTGAGIGTPQTTRAHNRASGFFVRTVLPRLFRTRIMVGRTGPISVGPGSLVAGSSNPVRLTTPGLEPLDGEFSQLTTRGHISWQTANSTALSRSVVTSRLKSTADFSAHHASLKSCTSICCMSAVTRYQTPIPPLFSAIWRMICANFSGSSSSKTNSINSCSGPFLHLAAGGLRTSVTRGLTQ</sequence>
<evidence type="ECO:0000256" key="1">
    <source>
        <dbReference type="SAM" id="MobiDB-lite"/>
    </source>
</evidence>